<evidence type="ECO:0000313" key="1">
    <source>
        <dbReference type="EMBL" id="CFQ68288.1"/>
    </source>
</evidence>
<name>A0A0T7P737_YEREN</name>
<dbReference type="EMBL" id="CGBR01000023">
    <property type="protein sequence ID" value="CFQ68288.1"/>
    <property type="molecule type" value="Genomic_DNA"/>
</dbReference>
<dbReference type="Proteomes" id="UP000048841">
    <property type="component" value="Unassembled WGS sequence"/>
</dbReference>
<dbReference type="AlphaFoldDB" id="A0A0T7P737"/>
<accession>A0A0T7P737</accession>
<sequence length="114" mass="13097">MTDLDYWEECISQATDDCDLTLTSEQLTCLAEAVSGGHEHYGMAFYSPPDSDRYADIEREWQQKYKTLKAEFDAYRGNAETAVKQALRQHRDDNVSIGEYGEVLRHGGRTERIQ</sequence>
<organism evidence="1 2">
    <name type="scientific">Yersinia enterocolitica</name>
    <dbReference type="NCBI Taxonomy" id="630"/>
    <lineage>
        <taxon>Bacteria</taxon>
        <taxon>Pseudomonadati</taxon>
        <taxon>Pseudomonadota</taxon>
        <taxon>Gammaproteobacteria</taxon>
        <taxon>Enterobacterales</taxon>
        <taxon>Yersiniaceae</taxon>
        <taxon>Yersinia</taxon>
    </lineage>
</organism>
<reference evidence="1 2" key="1">
    <citation type="submission" date="2015-03" db="EMBL/GenBank/DDBJ databases">
        <authorList>
            <person name="Murphy D."/>
        </authorList>
    </citation>
    <scope>NUCLEOTIDE SEQUENCE [LARGE SCALE GENOMIC DNA]</scope>
    <source>
        <strain evidence="1 2">IP26249</strain>
    </source>
</reference>
<protein>
    <submittedName>
        <fullName evidence="1">Uncharacterized protein</fullName>
    </submittedName>
</protein>
<gene>
    <name evidence="1" type="ORF">ERS137941_02983</name>
</gene>
<proteinExistence type="predicted"/>
<evidence type="ECO:0000313" key="2">
    <source>
        <dbReference type="Proteomes" id="UP000048841"/>
    </source>
</evidence>
<dbReference type="RefSeq" id="WP_050151437.1">
    <property type="nucleotide sequence ID" value="NZ_CGBR01000023.1"/>
</dbReference>